<reference evidence="7 8" key="1">
    <citation type="submission" date="2016-10" db="EMBL/GenBank/DDBJ databases">
        <authorList>
            <person name="de Groot N.N."/>
        </authorList>
    </citation>
    <scope>NUCLEOTIDE SEQUENCE [LARGE SCALE GENOMIC DNA]</scope>
    <source>
        <strain evidence="7 8">CGMCC 1.7727</strain>
    </source>
</reference>
<dbReference type="Gene3D" id="3.40.50.720">
    <property type="entry name" value="NAD(P)-binding Rossmann-like Domain"/>
    <property type="match status" value="2"/>
</dbReference>
<dbReference type="InterPro" id="IPR006139">
    <property type="entry name" value="D-isomer_2_OHA_DH_cat_dom"/>
</dbReference>
<dbReference type="InterPro" id="IPR036291">
    <property type="entry name" value="NAD(P)-bd_dom_sf"/>
</dbReference>
<dbReference type="GO" id="GO:0016616">
    <property type="term" value="F:oxidoreductase activity, acting on the CH-OH group of donors, NAD or NADP as acceptor"/>
    <property type="evidence" value="ECO:0007669"/>
    <property type="project" value="InterPro"/>
</dbReference>
<dbReference type="Proteomes" id="UP000199687">
    <property type="component" value="Unassembled WGS sequence"/>
</dbReference>
<dbReference type="InterPro" id="IPR050857">
    <property type="entry name" value="D-2-hydroxyacid_DH"/>
</dbReference>
<name>A0A1H9VWV6_9BACI</name>
<evidence type="ECO:0000256" key="2">
    <source>
        <dbReference type="ARBA" id="ARBA00023002"/>
    </source>
</evidence>
<proteinExistence type="inferred from homology"/>
<dbReference type="EMBL" id="FOGL01000029">
    <property type="protein sequence ID" value="SES26246.1"/>
    <property type="molecule type" value="Genomic_DNA"/>
</dbReference>
<dbReference type="CDD" id="cd12167">
    <property type="entry name" value="2-Hacid_dh_8"/>
    <property type="match status" value="1"/>
</dbReference>
<dbReference type="InterPro" id="IPR006140">
    <property type="entry name" value="D-isomer_DH_NAD-bd"/>
</dbReference>
<keyword evidence="8" id="KW-1185">Reference proteome</keyword>
<dbReference type="AlphaFoldDB" id="A0A1H9VWV6"/>
<dbReference type="RefSeq" id="WP_089744252.1">
    <property type="nucleotide sequence ID" value="NZ_FOGL01000029.1"/>
</dbReference>
<gene>
    <name evidence="7" type="ORF">SAMN04487944_12918</name>
</gene>
<feature type="domain" description="D-isomer specific 2-hydroxyacid dehydrogenase NAD-binding" evidence="6">
    <location>
        <begin position="122"/>
        <end position="291"/>
    </location>
</feature>
<keyword evidence="3" id="KW-0520">NAD</keyword>
<dbReference type="Pfam" id="PF02826">
    <property type="entry name" value="2-Hacid_dh_C"/>
    <property type="match status" value="1"/>
</dbReference>
<dbReference type="PANTHER" id="PTHR42789:SF1">
    <property type="entry name" value="D-ISOMER SPECIFIC 2-HYDROXYACID DEHYDROGENASE FAMILY PROTEIN (AFU_ORTHOLOGUE AFUA_6G10090)"/>
    <property type="match status" value="1"/>
</dbReference>
<evidence type="ECO:0000259" key="6">
    <source>
        <dbReference type="Pfam" id="PF02826"/>
    </source>
</evidence>
<evidence type="ECO:0000259" key="5">
    <source>
        <dbReference type="Pfam" id="PF00389"/>
    </source>
</evidence>
<dbReference type="SUPFAM" id="SSF51735">
    <property type="entry name" value="NAD(P)-binding Rossmann-fold domains"/>
    <property type="match status" value="1"/>
</dbReference>
<comment type="similarity">
    <text evidence="1 4">Belongs to the D-isomer specific 2-hydroxyacid dehydrogenase family.</text>
</comment>
<dbReference type="SUPFAM" id="SSF52283">
    <property type="entry name" value="Formate/glycerate dehydrogenase catalytic domain-like"/>
    <property type="match status" value="1"/>
</dbReference>
<keyword evidence="2 4" id="KW-0560">Oxidoreductase</keyword>
<evidence type="ECO:0000256" key="1">
    <source>
        <dbReference type="ARBA" id="ARBA00005854"/>
    </source>
</evidence>
<evidence type="ECO:0000313" key="8">
    <source>
        <dbReference type="Proteomes" id="UP000199687"/>
    </source>
</evidence>
<dbReference type="GO" id="GO:0051287">
    <property type="term" value="F:NAD binding"/>
    <property type="evidence" value="ECO:0007669"/>
    <property type="project" value="InterPro"/>
</dbReference>
<organism evidence="7 8">
    <name type="scientific">Gracilibacillus ureilyticus</name>
    <dbReference type="NCBI Taxonomy" id="531814"/>
    <lineage>
        <taxon>Bacteria</taxon>
        <taxon>Bacillati</taxon>
        <taxon>Bacillota</taxon>
        <taxon>Bacilli</taxon>
        <taxon>Bacillales</taxon>
        <taxon>Bacillaceae</taxon>
        <taxon>Gracilibacillus</taxon>
    </lineage>
</organism>
<evidence type="ECO:0000256" key="4">
    <source>
        <dbReference type="RuleBase" id="RU003719"/>
    </source>
</evidence>
<dbReference type="Pfam" id="PF00389">
    <property type="entry name" value="2-Hacid_dh"/>
    <property type="match status" value="1"/>
</dbReference>
<accession>A0A1H9VWV6</accession>
<feature type="domain" description="D-isomer specific 2-hydroxyacid dehydrogenase catalytic" evidence="5">
    <location>
        <begin position="46"/>
        <end position="322"/>
    </location>
</feature>
<dbReference type="STRING" id="531814.SAMN04487944_12918"/>
<protein>
    <submittedName>
        <fullName evidence="7">Phosphoglycerate dehydrogenase</fullName>
    </submittedName>
</protein>
<evidence type="ECO:0000313" key="7">
    <source>
        <dbReference type="EMBL" id="SES26246.1"/>
    </source>
</evidence>
<dbReference type="OrthoDB" id="9805416at2"/>
<evidence type="ECO:0000256" key="3">
    <source>
        <dbReference type="ARBA" id="ARBA00023027"/>
    </source>
</evidence>
<sequence>MKKAIYVMDKEPFDLVYPDFVRQQIEQDVNIIGPPMSRQELHNNPTILKDVEIVLSGWGGPAIDTALLDHAPHLKAVLYAAGSIKQIATDEAWERGIVFSTAVHANAIPVAEFTLSQIIFSLKNGWQFVRQIKRERQFPNKPFMIPGAFKSKIGIISLSTVGRCVVELLQPFDVEILAFDPFVTKEEADRLGVKLCSLEEIFEFSDIVSLHAPLLPKTIGMITGDHIHSMKEGASFINTARGAIVKESEMVDILRKRKDITAILDVTDPEPPLSDSELFQLENVVITPHLAGSEGAECGRMGQYMLEELRRYIKGDTLRWAVSKEQFERMA</sequence>
<dbReference type="PANTHER" id="PTHR42789">
    <property type="entry name" value="D-ISOMER SPECIFIC 2-HYDROXYACID DEHYDROGENASE FAMILY PROTEIN (AFU_ORTHOLOGUE AFUA_6G10090)"/>
    <property type="match status" value="1"/>
</dbReference>